<dbReference type="InterPro" id="IPR036388">
    <property type="entry name" value="WH-like_DNA-bd_sf"/>
</dbReference>
<dbReference type="PANTHER" id="PTHR44688:SF16">
    <property type="entry name" value="DNA-BINDING TRANSCRIPTIONAL ACTIVATOR DEVR_DOSR"/>
    <property type="match status" value="1"/>
</dbReference>
<sequence length="883" mass="92883">MLPHRYSRRVIGAEPLTGRDSELGIIRRALSAVGNHSGVVVAGAAGVGKTWLAHEALRRAAAAGERTKWIVGTDSAHALPLGAFIGSLGEAMSNPLTDVQRVINSFVAQQRRGKVVVGVDDAHLLDGLSALVVHQLAQSGGVRLVVTIRTGSDEPDAVTALWKDGLLQRLDLEPLSAAATREVIESRLDGPVDARSAARFQKLTGGNALFLRQLVADQVAAGRMRKTAGVWMWDGDVAVSASLSDTLGRQMGRLSPGMAMVVDTLSQCEPLAIGVLCDVVDRSDVAAAERMGLVSIERTAAGLTARLAHPLFGELRRASAGELYLSEIRGRLATRLADDGDADMQATVRRALLRLESDLDPDPGLYLESARHAMTLLDLDLADRFATAATKAGAPGAAEVRAMNLVLLGRGEPAEAALREMACDDEPGCHHWATVRAANLIWWLARPHAAVPILAGLAASPETPAQRAERLAVQACLDAVSARCEIAVVNARAALDFPELPGFHAMMASLALIMAMGALGQVDDLSGIAEQALRRATTSFQASHMRYWFGAVYGRACRLVGRIDEFVSTARQLADSAREIPGLAYANLSFLLGNAALARGAVAESARLVHEAVAGVQIHSVTTGLRPATYFALAEAHAKLGQAGEANDAVAAARSCVPPEFLFMHTALALADGWAMAASGHLTEAVASAQEAARLARDRGQPTHELACIQAAAQWGDASQAARARELADELSLPLAAAIAAHAAALHAGDGEGLLAASAAYREIGDRATAADAAAQASVAFDEGQHHRRGMYAAALARELADECGGLHTPALRTPTGIKLSGRQRDVVELVVAGLSNRDIAEQLVMSVRTVEGHVYRACQRVGAQSREELASIIRSGPCAGRR</sequence>
<dbReference type="GO" id="GO:0003677">
    <property type="term" value="F:DNA binding"/>
    <property type="evidence" value="ECO:0007669"/>
    <property type="project" value="UniProtKB-KW"/>
</dbReference>
<dbReference type="InterPro" id="IPR016032">
    <property type="entry name" value="Sig_transdc_resp-reg_C-effctor"/>
</dbReference>
<dbReference type="PROSITE" id="PS00622">
    <property type="entry name" value="HTH_LUXR_1"/>
    <property type="match status" value="1"/>
</dbReference>
<feature type="domain" description="HTH luxR-type" evidence="4">
    <location>
        <begin position="834"/>
        <end position="861"/>
    </location>
</feature>
<dbReference type="EMBL" id="CTEE01000001">
    <property type="protein sequence ID" value="CQD21674.1"/>
    <property type="molecule type" value="Genomic_DNA"/>
</dbReference>
<keyword evidence="1" id="KW-0805">Transcription regulation</keyword>
<dbReference type="PANTHER" id="PTHR44688">
    <property type="entry name" value="DNA-BINDING TRANSCRIPTIONAL ACTIVATOR DEVR_DOSR"/>
    <property type="match status" value="1"/>
</dbReference>
<evidence type="ECO:0000256" key="1">
    <source>
        <dbReference type="ARBA" id="ARBA00023015"/>
    </source>
</evidence>
<accession>A0A0E4H1L4</accession>
<dbReference type="SMART" id="SM00421">
    <property type="entry name" value="HTH_LUXR"/>
    <property type="match status" value="1"/>
</dbReference>
<evidence type="ECO:0000256" key="2">
    <source>
        <dbReference type="ARBA" id="ARBA00023125"/>
    </source>
</evidence>
<name>A0A0E4H1L4_MYCLN</name>
<evidence type="ECO:0000313" key="5">
    <source>
        <dbReference type="EMBL" id="CQD21674.1"/>
    </source>
</evidence>
<proteinExistence type="predicted"/>
<evidence type="ECO:0000313" key="6">
    <source>
        <dbReference type="Proteomes" id="UP000199251"/>
    </source>
</evidence>
<protein>
    <submittedName>
        <fullName evidence="5">LuxR family transcriptional regulator</fullName>
    </submittedName>
</protein>
<dbReference type="Pfam" id="PF00196">
    <property type="entry name" value="GerE"/>
    <property type="match status" value="1"/>
</dbReference>
<keyword evidence="2" id="KW-0238">DNA-binding</keyword>
<gene>
    <name evidence="5" type="ORF">BN1232_05344</name>
</gene>
<evidence type="ECO:0000259" key="4">
    <source>
        <dbReference type="PROSITE" id="PS00622"/>
    </source>
</evidence>
<dbReference type="Gene3D" id="3.40.50.300">
    <property type="entry name" value="P-loop containing nucleotide triphosphate hydrolases"/>
    <property type="match status" value="1"/>
</dbReference>
<dbReference type="InterPro" id="IPR027417">
    <property type="entry name" value="P-loop_NTPase"/>
</dbReference>
<dbReference type="AlphaFoldDB" id="A0A0E4H1L4"/>
<reference evidence="5 6" key="1">
    <citation type="submission" date="2015-03" db="EMBL/GenBank/DDBJ databases">
        <authorList>
            <person name="Urmite Genomes"/>
        </authorList>
    </citation>
    <scope>NUCLEOTIDE SEQUENCE [LARGE SCALE GENOMIC DNA]</scope>
    <source>
        <strain evidence="5 6">CSUR P1491</strain>
    </source>
</reference>
<keyword evidence="3" id="KW-0804">Transcription</keyword>
<organism evidence="5 6">
    <name type="scientific">Mycobacterium lentiflavum</name>
    <dbReference type="NCBI Taxonomy" id="141349"/>
    <lineage>
        <taxon>Bacteria</taxon>
        <taxon>Bacillati</taxon>
        <taxon>Actinomycetota</taxon>
        <taxon>Actinomycetes</taxon>
        <taxon>Mycobacteriales</taxon>
        <taxon>Mycobacteriaceae</taxon>
        <taxon>Mycobacterium</taxon>
        <taxon>Mycobacterium simiae complex</taxon>
    </lineage>
</organism>
<dbReference type="SUPFAM" id="SSF52540">
    <property type="entry name" value="P-loop containing nucleoside triphosphate hydrolases"/>
    <property type="match status" value="1"/>
</dbReference>
<dbReference type="Gene3D" id="1.10.10.10">
    <property type="entry name" value="Winged helix-like DNA-binding domain superfamily/Winged helix DNA-binding domain"/>
    <property type="match status" value="1"/>
</dbReference>
<dbReference type="PRINTS" id="PR00038">
    <property type="entry name" value="HTHLUXR"/>
</dbReference>
<evidence type="ECO:0000256" key="3">
    <source>
        <dbReference type="ARBA" id="ARBA00023163"/>
    </source>
</evidence>
<dbReference type="SUPFAM" id="SSF46894">
    <property type="entry name" value="C-terminal effector domain of the bipartite response regulators"/>
    <property type="match status" value="1"/>
</dbReference>
<dbReference type="GO" id="GO:0006355">
    <property type="term" value="P:regulation of DNA-templated transcription"/>
    <property type="evidence" value="ECO:0007669"/>
    <property type="project" value="InterPro"/>
</dbReference>
<dbReference type="InterPro" id="IPR000792">
    <property type="entry name" value="Tscrpt_reg_LuxR_C"/>
</dbReference>
<dbReference type="STRING" id="141349.BN1232_05344"/>
<dbReference type="Proteomes" id="UP000199251">
    <property type="component" value="Unassembled WGS sequence"/>
</dbReference>
<dbReference type="CDD" id="cd06170">
    <property type="entry name" value="LuxR_C_like"/>
    <property type="match status" value="1"/>
</dbReference>